<gene>
    <name evidence="2" type="ORF">GRI69_01300</name>
</gene>
<evidence type="ECO:0000313" key="3">
    <source>
        <dbReference type="Proteomes" id="UP000448199"/>
    </source>
</evidence>
<protein>
    <recommendedName>
        <fullName evidence="4">Twin-arginine translocation pathway signal</fullName>
    </recommendedName>
</protein>
<evidence type="ECO:0000313" key="2">
    <source>
        <dbReference type="EMBL" id="MXO46897.1"/>
    </source>
</evidence>
<organism evidence="2 3">
    <name type="scientific">Qipengyuania vulgaris</name>
    <dbReference type="NCBI Taxonomy" id="291985"/>
    <lineage>
        <taxon>Bacteria</taxon>
        <taxon>Pseudomonadati</taxon>
        <taxon>Pseudomonadota</taxon>
        <taxon>Alphaproteobacteria</taxon>
        <taxon>Sphingomonadales</taxon>
        <taxon>Erythrobacteraceae</taxon>
        <taxon>Qipengyuania</taxon>
    </lineage>
</organism>
<name>A0A844XNS3_9SPHN</name>
<keyword evidence="3" id="KW-1185">Reference proteome</keyword>
<dbReference type="EMBL" id="WTYC01000001">
    <property type="protein sequence ID" value="MXO46897.1"/>
    <property type="molecule type" value="Genomic_DNA"/>
</dbReference>
<evidence type="ECO:0000256" key="1">
    <source>
        <dbReference type="SAM" id="SignalP"/>
    </source>
</evidence>
<feature type="chain" id="PRO_5032572208" description="Twin-arginine translocation pathway signal" evidence="1">
    <location>
        <begin position="26"/>
        <end position="180"/>
    </location>
</feature>
<dbReference type="AlphaFoldDB" id="A0A844XNS3"/>
<reference evidence="2 3" key="1">
    <citation type="submission" date="2019-12" db="EMBL/GenBank/DDBJ databases">
        <title>Genomic-based taxomic classification of the family Erythrobacteraceae.</title>
        <authorList>
            <person name="Xu L."/>
        </authorList>
    </citation>
    <scope>NUCLEOTIDE SEQUENCE [LARGE SCALE GENOMIC DNA]</scope>
    <source>
        <strain evidence="2 3">DSM 17792</strain>
    </source>
</reference>
<accession>A0A844XNS3</accession>
<keyword evidence="1" id="KW-0732">Signal</keyword>
<proteinExistence type="predicted"/>
<feature type="signal peptide" evidence="1">
    <location>
        <begin position="1"/>
        <end position="25"/>
    </location>
</feature>
<evidence type="ECO:0008006" key="4">
    <source>
        <dbReference type="Google" id="ProtNLM"/>
    </source>
</evidence>
<dbReference type="InterPro" id="IPR006311">
    <property type="entry name" value="TAT_signal"/>
</dbReference>
<comment type="caution">
    <text evidence="2">The sequence shown here is derived from an EMBL/GenBank/DDBJ whole genome shotgun (WGS) entry which is preliminary data.</text>
</comment>
<dbReference type="Proteomes" id="UP000448199">
    <property type="component" value="Unassembled WGS sequence"/>
</dbReference>
<dbReference type="PROSITE" id="PS51318">
    <property type="entry name" value="TAT"/>
    <property type="match status" value="1"/>
</dbReference>
<sequence>MTVSRRELFAASAVVTALASSGLSACSPPAYLSLDVPGRFFAAIAKGELVEARKSAHPTISLALANTVGTQTFDGPKDVTEALYRLLNVEGFSMIGDSPKAREAYGGMYWRELGPWQCSDMLKGDAIELGHCEDGLLDSVFNVFVNIEASSETIQTILLLENRNLIAQLGYWSDTRKFDK</sequence>
<dbReference type="RefSeq" id="WP_160726515.1">
    <property type="nucleotide sequence ID" value="NZ_WTYC01000001.1"/>
</dbReference>
<dbReference type="PROSITE" id="PS51257">
    <property type="entry name" value="PROKAR_LIPOPROTEIN"/>
    <property type="match status" value="1"/>
</dbReference>
<dbReference type="OrthoDB" id="7605465at2"/>